<dbReference type="PANTHER" id="PTHR42881">
    <property type="entry name" value="PROLYL ENDOPEPTIDASE"/>
    <property type="match status" value="1"/>
</dbReference>
<dbReference type="SUPFAM" id="SSF50993">
    <property type="entry name" value="Peptidase/esterase 'gauge' domain"/>
    <property type="match status" value="1"/>
</dbReference>
<dbReference type="Pfam" id="PF00326">
    <property type="entry name" value="Peptidase_S9"/>
    <property type="match status" value="1"/>
</dbReference>
<dbReference type="OrthoDB" id="9801421at2"/>
<dbReference type="KEGG" id="cku:UL82_01110"/>
<dbReference type="Proteomes" id="UP000033457">
    <property type="component" value="Chromosome"/>
</dbReference>
<dbReference type="InterPro" id="IPR051167">
    <property type="entry name" value="Prolyl_oligopep/macrocyclase"/>
</dbReference>
<dbReference type="InterPro" id="IPR029058">
    <property type="entry name" value="AB_hydrolase_fold"/>
</dbReference>
<dbReference type="EMBL" id="CP011312">
    <property type="protein sequence ID" value="AKE40454.1"/>
    <property type="molecule type" value="Genomic_DNA"/>
</dbReference>
<dbReference type="RefSeq" id="WP_046438527.1">
    <property type="nucleotide sequence ID" value="NZ_CP011312.1"/>
</dbReference>
<proteinExistence type="predicted"/>
<evidence type="ECO:0000256" key="1">
    <source>
        <dbReference type="ARBA" id="ARBA00022670"/>
    </source>
</evidence>
<dbReference type="GO" id="GO:0006508">
    <property type="term" value="P:proteolysis"/>
    <property type="evidence" value="ECO:0007669"/>
    <property type="project" value="UniProtKB-KW"/>
</dbReference>
<dbReference type="InterPro" id="IPR001375">
    <property type="entry name" value="Peptidase_S9_cat"/>
</dbReference>
<dbReference type="GO" id="GO:0004252">
    <property type="term" value="F:serine-type endopeptidase activity"/>
    <property type="evidence" value="ECO:0007669"/>
    <property type="project" value="UniProtKB-EC"/>
</dbReference>
<dbReference type="InterPro" id="IPR023302">
    <property type="entry name" value="Pept_S9A_N"/>
</dbReference>
<evidence type="ECO:0000256" key="2">
    <source>
        <dbReference type="ARBA" id="ARBA00022801"/>
    </source>
</evidence>
<dbReference type="PRINTS" id="PR00862">
    <property type="entry name" value="PROLIGOPTASE"/>
</dbReference>
<evidence type="ECO:0000313" key="6">
    <source>
        <dbReference type="EMBL" id="AKE40454.1"/>
    </source>
</evidence>
<keyword evidence="3" id="KW-0720">Serine protease</keyword>
<protein>
    <submittedName>
        <fullName evidence="6">Serine protease, S9A family peptidase</fullName>
        <ecNumber evidence="6">3.4.21.26</ecNumber>
    </submittedName>
</protein>
<organism evidence="6 7">
    <name type="scientific">Corynebacterium kutscheri</name>
    <dbReference type="NCBI Taxonomy" id="35755"/>
    <lineage>
        <taxon>Bacteria</taxon>
        <taxon>Bacillati</taxon>
        <taxon>Actinomycetota</taxon>
        <taxon>Actinomycetes</taxon>
        <taxon>Mycobacteriales</taxon>
        <taxon>Corynebacteriaceae</taxon>
        <taxon>Corynebacterium</taxon>
    </lineage>
</organism>
<dbReference type="Gene3D" id="3.40.50.1820">
    <property type="entry name" value="alpha/beta hydrolase"/>
    <property type="match status" value="1"/>
</dbReference>
<feature type="domain" description="Peptidase S9 prolyl oligopeptidase catalytic" evidence="4">
    <location>
        <begin position="437"/>
        <end position="636"/>
    </location>
</feature>
<gene>
    <name evidence="6" type="ORF">UL82_01110</name>
</gene>
<dbReference type="GO" id="GO:0005829">
    <property type="term" value="C:cytosol"/>
    <property type="evidence" value="ECO:0007669"/>
    <property type="project" value="TreeGrafter"/>
</dbReference>
<dbReference type="Pfam" id="PF02897">
    <property type="entry name" value="Peptidase_S9_N"/>
    <property type="match status" value="1"/>
</dbReference>
<dbReference type="AlphaFoldDB" id="A0A0F6TC15"/>
<dbReference type="EC" id="3.4.21.26" evidence="6"/>
<dbReference type="STRING" id="35755.UL82_01110"/>
<dbReference type="Gene3D" id="2.130.10.120">
    <property type="entry name" value="Prolyl oligopeptidase, N-terminal domain"/>
    <property type="match status" value="1"/>
</dbReference>
<keyword evidence="2 6" id="KW-0378">Hydrolase</keyword>
<dbReference type="HOGENOM" id="CLU_011290_4_0_11"/>
<reference evidence="6 7" key="1">
    <citation type="journal article" date="2015" name="Genome Announc.">
        <title>Complete Genome Sequence of Corynebacterium kutscheri DSM 20755, a Corynebacterial Type Strain with Remarkably Low G+C Content of Chromosomal DNA.</title>
        <authorList>
            <person name="Ruckert C."/>
            <person name="Albersmeier A."/>
            <person name="Winkler A."/>
            <person name="Tauch A."/>
        </authorList>
    </citation>
    <scope>NUCLEOTIDE SEQUENCE [LARGE SCALE GENOMIC DNA]</scope>
    <source>
        <strain evidence="6 7">DSM 20755</strain>
    </source>
</reference>
<keyword evidence="1 6" id="KW-0645">Protease</keyword>
<sequence length="637" mass="71964">MLTFMDLLRIDDPAACQWAKKWSQKTQQFCDPTLQQRFLDQLNRDDRITYVTRRGKWLYNFWCDAKNPRGLWRRTTDMCTWEVLIDVDKLAKEEGENWVWKGAHVRFPEADLALVRLSRGGSDAVVIREFDIEARIFTDDFYVPEAKSEISWIDADTVLISTDFGQGSLTNSGYPARSHLWRRGQKLADSEEFFSGHADDLMISAWADTDPGFQRLFAHRQIDFYSQRTFLHTPQGLQIIEVAQDCSISVFRHWLFLLPRSEFLGIPAGGIGVCNFDEFLAGNRTVHVLFTPTPTSSVQTLDFTNSRVLVTILDNVSSHIIAYDLETFTPCPIELPPLVTARVVATDRFSEEVFIATSSFTQPETLYRNGEIVASAPQLFRTNGLETRQYWARSADGTRIPYFITGRFDGPHKALVYAYGGFEISLVPQYSGLLGPWLEAGNYYVQANLRGGGEFGPSWHEQAIKNNRVVCYEDHYAVICDLVERGFSTPEQIAIRGGSNGGLLTAVALTRYPEAFGAAVIQVPLTDMMRYHTLLAGASWMAEYGDPEGAEKETLRSYSPLHNISDRPYPPALITTSTRDDRVHPAHARLFAQALQEAGKRVDYYENTEGGHAGAANNEQIAFMNALVYGWLNTMLE</sequence>
<dbReference type="SUPFAM" id="SSF53474">
    <property type="entry name" value="alpha/beta-Hydrolases"/>
    <property type="match status" value="1"/>
</dbReference>
<dbReference type="PANTHER" id="PTHR42881:SF13">
    <property type="entry name" value="PROLYL ENDOPEPTIDASE"/>
    <property type="match status" value="1"/>
</dbReference>
<dbReference type="GO" id="GO:0070012">
    <property type="term" value="F:oligopeptidase activity"/>
    <property type="evidence" value="ECO:0007669"/>
    <property type="project" value="TreeGrafter"/>
</dbReference>
<dbReference type="InterPro" id="IPR002470">
    <property type="entry name" value="Peptidase_S9A"/>
</dbReference>
<evidence type="ECO:0000259" key="4">
    <source>
        <dbReference type="Pfam" id="PF00326"/>
    </source>
</evidence>
<keyword evidence="7" id="KW-1185">Reference proteome</keyword>
<name>A0A0F6TC15_9CORY</name>
<evidence type="ECO:0000313" key="7">
    <source>
        <dbReference type="Proteomes" id="UP000033457"/>
    </source>
</evidence>
<evidence type="ECO:0000259" key="5">
    <source>
        <dbReference type="Pfam" id="PF02897"/>
    </source>
</evidence>
<accession>A0A0F6TC15</accession>
<feature type="domain" description="Peptidase S9A N-terminal" evidence="5">
    <location>
        <begin position="36"/>
        <end position="368"/>
    </location>
</feature>
<evidence type="ECO:0000256" key="3">
    <source>
        <dbReference type="ARBA" id="ARBA00022825"/>
    </source>
</evidence>